<dbReference type="AlphaFoldDB" id="A1L580"/>
<dbReference type="FunFam" id="2.130.10.10:FF:003671">
    <property type="entry name" value="Semaphorin 6B"/>
    <property type="match status" value="1"/>
</dbReference>
<evidence type="ECO:0000256" key="1">
    <source>
        <dbReference type="ARBA" id="ARBA00023180"/>
    </source>
</evidence>
<proteinExistence type="evidence at transcript level"/>
<evidence type="ECO:0000256" key="2">
    <source>
        <dbReference type="PROSITE-ProRule" id="PRU00352"/>
    </source>
</evidence>
<dbReference type="GO" id="GO:0030215">
    <property type="term" value="F:semaphorin receptor binding"/>
    <property type="evidence" value="ECO:0007669"/>
    <property type="project" value="InterPro"/>
</dbReference>
<feature type="region of interest" description="Disordered" evidence="3">
    <location>
        <begin position="242"/>
        <end position="285"/>
    </location>
</feature>
<organism evidence="5">
    <name type="scientific">Bos taurus</name>
    <name type="common">Bovine</name>
    <dbReference type="NCBI Taxonomy" id="9913"/>
    <lineage>
        <taxon>Eukaryota</taxon>
        <taxon>Metazoa</taxon>
        <taxon>Chordata</taxon>
        <taxon>Craniata</taxon>
        <taxon>Vertebrata</taxon>
        <taxon>Euteleostomi</taxon>
        <taxon>Mammalia</taxon>
        <taxon>Eutheria</taxon>
        <taxon>Laurasiatheria</taxon>
        <taxon>Artiodactyla</taxon>
        <taxon>Ruminantia</taxon>
        <taxon>Pecora</taxon>
        <taxon>Bovidae</taxon>
        <taxon>Bovinae</taxon>
        <taxon>Bos</taxon>
    </lineage>
</organism>
<dbReference type="PROSITE" id="PS51004">
    <property type="entry name" value="SEMA"/>
    <property type="match status" value="1"/>
</dbReference>
<reference evidence="5" key="3">
    <citation type="submission" date="2006-12" db="EMBL/GenBank/DDBJ databases">
        <title>Sequencing and analysis of Bos taurus full-length insert cDNA clones.</title>
        <authorList>
            <person name="Harhay G.P."/>
            <person name="Sonstegard T.S."/>
            <person name="Van Tassell C.P."/>
            <person name="Clawson M.L."/>
            <person name="Heaton M.P."/>
            <person name="Keele J.W."/>
            <person name="Snelling W.M."/>
            <person name="Weidmann R.T."/>
            <person name="Smith T.P.L."/>
        </authorList>
    </citation>
    <scope>NUCLEOTIDE SEQUENCE</scope>
    <source>
        <tissue evidence="5">Pooled</tissue>
    </source>
</reference>
<dbReference type="SUPFAM" id="SSF101912">
    <property type="entry name" value="Sema domain"/>
    <property type="match status" value="1"/>
</dbReference>
<dbReference type="InterPro" id="IPR027231">
    <property type="entry name" value="Semaphorin"/>
</dbReference>
<name>A1L580_BOVIN</name>
<evidence type="ECO:0000313" key="5">
    <source>
        <dbReference type="EMBL" id="ABM06119.1"/>
    </source>
</evidence>
<feature type="compositionally biased region" description="Basic and acidic residues" evidence="3">
    <location>
        <begin position="260"/>
        <end position="280"/>
    </location>
</feature>
<dbReference type="SMART" id="SM00630">
    <property type="entry name" value="Sema"/>
    <property type="match status" value="1"/>
</dbReference>
<evidence type="ECO:0000259" key="4">
    <source>
        <dbReference type="PROSITE" id="PS51004"/>
    </source>
</evidence>
<accession>A1L580</accession>
<dbReference type="EMBL" id="BT029867">
    <property type="protein sequence ID" value="ABM06119.1"/>
    <property type="molecule type" value="mRNA"/>
</dbReference>
<reference evidence="5" key="1">
    <citation type="journal article" date="2001" name="Genome Res.">
        <title>Sequence evaluation of four pooled-tissue normalized bovine cDNA libraries and construction of a gene index for cattle.</title>
        <authorList>
            <person name="Smith T.P."/>
            <person name="Grosse W.M."/>
            <person name="Freking B.A."/>
            <person name="Roberts A.J."/>
            <person name="Stone R.T."/>
            <person name="Casas E."/>
            <person name="Wray J.E."/>
            <person name="White J."/>
            <person name="Cho J."/>
            <person name="Fahrenkrug S.C."/>
            <person name="Bennett G.L."/>
            <person name="Heaton M.P."/>
            <person name="Laegreid W.W."/>
            <person name="Rohrer G.A."/>
            <person name="Chitko-McKown C.G."/>
            <person name="Pertea G."/>
            <person name="Holt I."/>
            <person name="Karamycheva S."/>
            <person name="Liang F."/>
            <person name="Quackenbush J."/>
            <person name="Keele J.W."/>
        </authorList>
    </citation>
    <scope>NUCLEOTIDE SEQUENCE</scope>
    <source>
        <tissue evidence="5">Pooled</tissue>
    </source>
</reference>
<dbReference type="InterPro" id="IPR001627">
    <property type="entry name" value="Semap_dom"/>
</dbReference>
<evidence type="ECO:0000256" key="3">
    <source>
        <dbReference type="SAM" id="MobiDB-lite"/>
    </source>
</evidence>
<sequence length="367" mass="40500">MKGKQEGECRNFVKVLLLRDESTLFVCGSNAFNPVCANYSMDTLQPLGDNISGMARCPYDPKHANVALFSEGMLFTATVTDFLAIDAVIYRSLGDRPTLRTVKHDSKWFKEPYFVHAVEWGSHIYFFFREIAMEFNYLEKVVVSRVARVCKNDVGGSPRVLEKQWTSFLKARLNCSVPGDSHFYFNVLRAVTGVVSLGGRPVVLAVFSTPSNSIPGSAVCAFDMTQVAAVFEGRFRGPEWSGPADQYGHIHPGGHPGSHGHPEPKREQRTPRSLRPEHSHSALGGLGKTRTHSLCSLECVCKAFRTVMMARPRCRKHPRLVMSTADCAPPLGLAVGSPAAHWVGRVGQACLLFVPLSMLFPLFSPLC</sequence>
<gene>
    <name evidence="5" type="primary">SEMA6B</name>
</gene>
<dbReference type="PANTHER" id="PTHR11036">
    <property type="entry name" value="SEMAPHORIN"/>
    <property type="match status" value="1"/>
</dbReference>
<dbReference type="PANTHER" id="PTHR11036:SF10">
    <property type="entry name" value="SEMAPHORIN-6B"/>
    <property type="match status" value="1"/>
</dbReference>
<feature type="domain" description="Sema" evidence="4">
    <location>
        <begin position="1"/>
        <end position="367"/>
    </location>
</feature>
<dbReference type="InterPro" id="IPR015943">
    <property type="entry name" value="WD40/YVTN_repeat-like_dom_sf"/>
</dbReference>
<comment type="caution">
    <text evidence="2">Lacks conserved residue(s) required for the propagation of feature annotation.</text>
</comment>
<keyword evidence="1" id="KW-0325">Glycoprotein</keyword>
<dbReference type="Gene3D" id="2.130.10.10">
    <property type="entry name" value="YVTN repeat-like/Quinoprotein amine dehydrogenase"/>
    <property type="match status" value="1"/>
</dbReference>
<dbReference type="OrthoDB" id="9988752at2759"/>
<reference evidence="5" key="2">
    <citation type="journal article" date="2005" name="BMC Genomics">
        <title>Characterization of 954 bovine full-CDS cDNA sequences.</title>
        <authorList>
            <person name="Harhay G.P."/>
            <person name="Sonstegard T.S."/>
            <person name="Keele J.W."/>
            <person name="Heaton M.P."/>
            <person name="Clawson M.L."/>
            <person name="Snelling W.M."/>
            <person name="Wiedmann R.T."/>
            <person name="Van Tassell C.P."/>
            <person name="Smith T.P."/>
        </authorList>
    </citation>
    <scope>NUCLEOTIDE SEQUENCE</scope>
    <source>
        <tissue evidence="5">Pooled</tissue>
    </source>
</reference>
<dbReference type="Pfam" id="PF01403">
    <property type="entry name" value="Sema"/>
    <property type="match status" value="1"/>
</dbReference>
<protein>
    <submittedName>
        <fullName evidence="5">Semaphorin 6B</fullName>
    </submittedName>
</protein>
<dbReference type="InterPro" id="IPR036352">
    <property type="entry name" value="Semap_dom_sf"/>
</dbReference>